<evidence type="ECO:0000256" key="6">
    <source>
        <dbReference type="SAM" id="Phobius"/>
    </source>
</evidence>
<dbReference type="AlphaFoldDB" id="A0A0G1J7L5"/>
<feature type="transmembrane region" description="Helical" evidence="6">
    <location>
        <begin position="77"/>
        <end position="99"/>
    </location>
</feature>
<evidence type="ECO:0000256" key="4">
    <source>
        <dbReference type="ARBA" id="ARBA00022989"/>
    </source>
</evidence>
<dbReference type="GO" id="GO:0015648">
    <property type="term" value="F:lipid-linked peptidoglycan transporter activity"/>
    <property type="evidence" value="ECO:0007669"/>
    <property type="project" value="TreeGrafter"/>
</dbReference>
<dbReference type="EMBL" id="LCJA01000028">
    <property type="protein sequence ID" value="KKT67280.1"/>
    <property type="molecule type" value="Genomic_DNA"/>
</dbReference>
<protein>
    <submittedName>
        <fullName evidence="7">Cell division protein FtsW</fullName>
    </submittedName>
</protein>
<evidence type="ECO:0000313" key="7">
    <source>
        <dbReference type="EMBL" id="KKT67280.1"/>
    </source>
</evidence>
<dbReference type="Proteomes" id="UP000034604">
    <property type="component" value="Unassembled WGS sequence"/>
</dbReference>
<dbReference type="InterPro" id="IPR001182">
    <property type="entry name" value="FtsW/RodA"/>
</dbReference>
<feature type="transmembrane region" description="Helical" evidence="6">
    <location>
        <begin position="12"/>
        <end position="35"/>
    </location>
</feature>
<evidence type="ECO:0000256" key="3">
    <source>
        <dbReference type="ARBA" id="ARBA00022960"/>
    </source>
</evidence>
<keyword evidence="4 6" id="KW-1133">Transmembrane helix</keyword>
<evidence type="ECO:0000313" key="8">
    <source>
        <dbReference type="Proteomes" id="UP000034604"/>
    </source>
</evidence>
<keyword evidence="7" id="KW-0131">Cell cycle</keyword>
<dbReference type="GO" id="GO:0032153">
    <property type="term" value="C:cell division site"/>
    <property type="evidence" value="ECO:0007669"/>
    <property type="project" value="TreeGrafter"/>
</dbReference>
<feature type="non-terminal residue" evidence="7">
    <location>
        <position position="1"/>
    </location>
</feature>
<dbReference type="PANTHER" id="PTHR30474">
    <property type="entry name" value="CELL CYCLE PROTEIN"/>
    <property type="match status" value="1"/>
</dbReference>
<proteinExistence type="predicted"/>
<keyword evidence="7" id="KW-0132">Cell division</keyword>
<comment type="caution">
    <text evidence="7">The sequence shown here is derived from an EMBL/GenBank/DDBJ whole genome shotgun (WGS) entry which is preliminary data.</text>
</comment>
<dbReference type="GO" id="GO:0005886">
    <property type="term" value="C:plasma membrane"/>
    <property type="evidence" value="ECO:0007669"/>
    <property type="project" value="TreeGrafter"/>
</dbReference>
<keyword evidence="2 6" id="KW-0812">Transmembrane</keyword>
<dbReference type="GO" id="GO:0008360">
    <property type="term" value="P:regulation of cell shape"/>
    <property type="evidence" value="ECO:0007669"/>
    <property type="project" value="UniProtKB-KW"/>
</dbReference>
<keyword evidence="5 6" id="KW-0472">Membrane</keyword>
<gene>
    <name evidence="7" type="ORF">UW62_C0028G0007</name>
</gene>
<keyword evidence="3" id="KW-0133">Cell shape</keyword>
<accession>A0A0G1J7L5</accession>
<comment type="subcellular location">
    <subcellularLocation>
        <location evidence="1">Membrane</location>
        <topology evidence="1">Multi-pass membrane protein</topology>
    </subcellularLocation>
</comment>
<feature type="transmembrane region" description="Helical" evidence="6">
    <location>
        <begin position="47"/>
        <end position="71"/>
    </location>
</feature>
<evidence type="ECO:0000256" key="5">
    <source>
        <dbReference type="ARBA" id="ARBA00023136"/>
    </source>
</evidence>
<evidence type="ECO:0000256" key="2">
    <source>
        <dbReference type="ARBA" id="ARBA00022692"/>
    </source>
</evidence>
<sequence>DSIFVIIAEEFGFIGGAAVILGLVGLCLASLNIAAKTTDRFDKLLSSGVSLLFLTQIFVNLSAMTALMPLTGVPLPFISYGGSSLVTNFLSLGLLANVAKKL</sequence>
<dbReference type="Pfam" id="PF01098">
    <property type="entry name" value="FTSW_RODA_SPOVE"/>
    <property type="match status" value="1"/>
</dbReference>
<evidence type="ECO:0000256" key="1">
    <source>
        <dbReference type="ARBA" id="ARBA00004141"/>
    </source>
</evidence>
<name>A0A0G1J7L5_9BACT</name>
<organism evidence="7 8">
    <name type="scientific">Candidatus Collierbacteria bacterium GW2011_GWB1_44_35</name>
    <dbReference type="NCBI Taxonomy" id="1618383"/>
    <lineage>
        <taxon>Bacteria</taxon>
        <taxon>Candidatus Collieribacteriota</taxon>
    </lineage>
</organism>
<dbReference type="GO" id="GO:0051301">
    <property type="term" value="P:cell division"/>
    <property type="evidence" value="ECO:0007669"/>
    <property type="project" value="UniProtKB-KW"/>
</dbReference>
<reference evidence="7 8" key="1">
    <citation type="journal article" date="2015" name="Nature">
        <title>rRNA introns, odd ribosomes, and small enigmatic genomes across a large radiation of phyla.</title>
        <authorList>
            <person name="Brown C.T."/>
            <person name="Hug L.A."/>
            <person name="Thomas B.C."/>
            <person name="Sharon I."/>
            <person name="Castelle C.J."/>
            <person name="Singh A."/>
            <person name="Wilkins M.J."/>
            <person name="Williams K.H."/>
            <person name="Banfield J.F."/>
        </authorList>
    </citation>
    <scope>NUCLEOTIDE SEQUENCE [LARGE SCALE GENOMIC DNA]</scope>
</reference>